<evidence type="ECO:0000256" key="8">
    <source>
        <dbReference type="SAM" id="Phobius"/>
    </source>
</evidence>
<evidence type="ECO:0000313" key="10">
    <source>
        <dbReference type="Proteomes" id="UP001519345"/>
    </source>
</evidence>
<reference evidence="9 10" key="1">
    <citation type="submission" date="2021-03" db="EMBL/GenBank/DDBJ databases">
        <title>Genomic Encyclopedia of Type Strains, Phase IV (KMG-IV): sequencing the most valuable type-strain genomes for metagenomic binning, comparative biology and taxonomic classification.</title>
        <authorList>
            <person name="Goeker M."/>
        </authorList>
    </citation>
    <scope>NUCLEOTIDE SEQUENCE [LARGE SCALE GENOMIC DNA]</scope>
    <source>
        <strain evidence="9 10">DSM 25609</strain>
    </source>
</reference>
<organism evidence="9 10">
    <name type="scientific">Virgibacillus natechei</name>
    <dbReference type="NCBI Taxonomy" id="1216297"/>
    <lineage>
        <taxon>Bacteria</taxon>
        <taxon>Bacillati</taxon>
        <taxon>Bacillota</taxon>
        <taxon>Bacilli</taxon>
        <taxon>Bacillales</taxon>
        <taxon>Bacillaceae</taxon>
        <taxon>Virgibacillus</taxon>
    </lineage>
</organism>
<evidence type="ECO:0000256" key="6">
    <source>
        <dbReference type="ARBA" id="ARBA00022989"/>
    </source>
</evidence>
<accession>A0ABS4IGJ1</accession>
<evidence type="ECO:0000256" key="3">
    <source>
        <dbReference type="ARBA" id="ARBA00022448"/>
    </source>
</evidence>
<comment type="caution">
    <text evidence="9">The sequence shown here is derived from an EMBL/GenBank/DDBJ whole genome shotgun (WGS) entry which is preliminary data.</text>
</comment>
<evidence type="ECO:0000256" key="4">
    <source>
        <dbReference type="ARBA" id="ARBA00022475"/>
    </source>
</evidence>
<keyword evidence="4" id="KW-1003">Cell membrane</keyword>
<evidence type="ECO:0000256" key="5">
    <source>
        <dbReference type="ARBA" id="ARBA00022692"/>
    </source>
</evidence>
<dbReference type="InterPro" id="IPR002657">
    <property type="entry name" value="BilAc:Na_symport/Acr3"/>
</dbReference>
<keyword evidence="6 8" id="KW-1133">Transmembrane helix</keyword>
<keyword evidence="3" id="KW-0813">Transport</keyword>
<feature type="transmembrane region" description="Helical" evidence="8">
    <location>
        <begin position="58"/>
        <end position="77"/>
    </location>
</feature>
<sequence>MLMVTPCTDWYHVFTGIAKGNVSILPINLILQVVLLPVYVVLFVGTIETIAITTLIESVLIVLVIPFILAHLTRYLFRRKDSVLINKVIPFFANAQIFF</sequence>
<evidence type="ECO:0000313" key="9">
    <source>
        <dbReference type="EMBL" id="MBP1970064.1"/>
    </source>
</evidence>
<dbReference type="Pfam" id="PF01758">
    <property type="entry name" value="SBF"/>
    <property type="match status" value="1"/>
</dbReference>
<dbReference type="EMBL" id="JAGGKX010000010">
    <property type="protein sequence ID" value="MBP1970064.1"/>
    <property type="molecule type" value="Genomic_DNA"/>
</dbReference>
<name>A0ABS4IGJ1_9BACI</name>
<dbReference type="PANTHER" id="PTHR43057">
    <property type="entry name" value="ARSENITE EFFLUX TRANSPORTER"/>
    <property type="match status" value="1"/>
</dbReference>
<keyword evidence="7 8" id="KW-0472">Membrane</keyword>
<proteinExistence type="inferred from homology"/>
<comment type="subcellular location">
    <subcellularLocation>
        <location evidence="1">Cell membrane</location>
        <topology evidence="1">Multi-pass membrane protein</topology>
    </subcellularLocation>
</comment>
<dbReference type="InterPro" id="IPR004706">
    <property type="entry name" value="Arsenical-R_Acr3"/>
</dbReference>
<comment type="similarity">
    <text evidence="2">Belongs to the arsenical resistance-3 (ACR3) (TC 2.A.59) family.</text>
</comment>
<protein>
    <submittedName>
        <fullName evidence="9">ACR3 family arsenite efflux pump ArsB</fullName>
    </submittedName>
</protein>
<evidence type="ECO:0000256" key="7">
    <source>
        <dbReference type="ARBA" id="ARBA00023136"/>
    </source>
</evidence>
<feature type="transmembrane region" description="Helical" evidence="8">
    <location>
        <begin position="29"/>
        <end position="52"/>
    </location>
</feature>
<dbReference type="InterPro" id="IPR038770">
    <property type="entry name" value="Na+/solute_symporter_sf"/>
</dbReference>
<keyword evidence="10" id="KW-1185">Reference proteome</keyword>
<dbReference type="Gene3D" id="1.20.1530.20">
    <property type="match status" value="1"/>
</dbReference>
<keyword evidence="5 8" id="KW-0812">Transmembrane</keyword>
<evidence type="ECO:0000256" key="2">
    <source>
        <dbReference type="ARBA" id="ARBA00010110"/>
    </source>
</evidence>
<evidence type="ECO:0000256" key="1">
    <source>
        <dbReference type="ARBA" id="ARBA00004651"/>
    </source>
</evidence>
<dbReference type="Proteomes" id="UP001519345">
    <property type="component" value="Unassembled WGS sequence"/>
</dbReference>
<dbReference type="PANTHER" id="PTHR43057:SF1">
    <property type="entry name" value="ARSENICAL-RESISTANCE PROTEIN 3"/>
    <property type="match status" value="1"/>
</dbReference>
<gene>
    <name evidence="9" type="ORF">J2Z83_002180</name>
</gene>